<dbReference type="Pfam" id="PF23043">
    <property type="entry name" value="SH3-B_UBE2O"/>
    <property type="match status" value="1"/>
</dbReference>
<dbReference type="GeneID" id="20236985"/>
<dbReference type="Pfam" id="PF23044">
    <property type="entry name" value="SH3-C_UBE2O"/>
    <property type="match status" value="1"/>
</dbReference>
<dbReference type="CTD" id="20236985"/>
<keyword evidence="5" id="KW-1185">Reference proteome</keyword>
<dbReference type="InterPro" id="IPR057733">
    <property type="entry name" value="UBE2O-like_SH3-B"/>
</dbReference>
<proteinExistence type="predicted"/>
<evidence type="ECO:0000259" key="2">
    <source>
        <dbReference type="Pfam" id="PF23043"/>
    </source>
</evidence>
<evidence type="ECO:0000313" key="5">
    <source>
        <dbReference type="Proteomes" id="UP000030746"/>
    </source>
</evidence>
<protein>
    <submittedName>
        <fullName evidence="4">Uncharacterized protein</fullName>
    </submittedName>
</protein>
<dbReference type="AlphaFoldDB" id="V4B0R3"/>
<evidence type="ECO:0000313" key="4">
    <source>
        <dbReference type="EMBL" id="ESP03798.1"/>
    </source>
</evidence>
<dbReference type="HOGENOM" id="CLU_730136_0_0_1"/>
<feature type="compositionally biased region" description="Low complexity" evidence="1">
    <location>
        <begin position="108"/>
        <end position="120"/>
    </location>
</feature>
<reference evidence="4 5" key="1">
    <citation type="journal article" date="2013" name="Nature">
        <title>Insights into bilaterian evolution from three spiralian genomes.</title>
        <authorList>
            <person name="Simakov O."/>
            <person name="Marletaz F."/>
            <person name="Cho S.J."/>
            <person name="Edsinger-Gonzales E."/>
            <person name="Havlak P."/>
            <person name="Hellsten U."/>
            <person name="Kuo D.H."/>
            <person name="Larsson T."/>
            <person name="Lv J."/>
            <person name="Arendt D."/>
            <person name="Savage R."/>
            <person name="Osoegawa K."/>
            <person name="de Jong P."/>
            <person name="Grimwood J."/>
            <person name="Chapman J.A."/>
            <person name="Shapiro H."/>
            <person name="Aerts A."/>
            <person name="Otillar R.P."/>
            <person name="Terry A.Y."/>
            <person name="Boore J.L."/>
            <person name="Grigoriev I.V."/>
            <person name="Lindberg D.R."/>
            <person name="Seaver E.C."/>
            <person name="Weisblat D.A."/>
            <person name="Putnam N.H."/>
            <person name="Rokhsar D.S."/>
        </authorList>
    </citation>
    <scope>NUCLEOTIDE SEQUENCE [LARGE SCALE GENOMIC DNA]</scope>
</reference>
<gene>
    <name evidence="4" type="ORF">LOTGIDRAFT_156359</name>
</gene>
<dbReference type="EMBL" id="KB199905">
    <property type="protein sequence ID" value="ESP03798.1"/>
    <property type="molecule type" value="Genomic_DNA"/>
</dbReference>
<dbReference type="KEGG" id="lgi:LOTGIDRAFT_156359"/>
<sequence>MTYLHIWRSLTHQRSSGIFQRIQIQSGHLCEVVFRQETRRTPFRSTYIPPPSWALWYTPVKTEKKKSKDSKGGGDGVNENGNDDNTDDDDYDDDDEYEDDDSDESDAGSVNSGSSQGSASGKKKKGRKKPSLQLKMLRGRRGRRPRMKFNLPERKLTAGEKVPVEICYTVSKANVMWQDGTVENNMLSAELYPIHHLDELEFFPGDFIIDAKDTEGFNDYGVVVSCDHSARTCYIQWLRPYEVGKSKRPTVLSDVHEVSVYDIKDHPHYKFRPGYSAIRVGGFEDTEQKLSAVGQVYRLNPSGSIQIKWADGTLSDCFPQELYLVSDEYKPQYKYNHHSSSISDILNKQNIYYTLLFNFNIDTISEFYITKCFVLFPSD</sequence>
<dbReference type="STRING" id="225164.V4B0R3"/>
<evidence type="ECO:0000256" key="1">
    <source>
        <dbReference type="SAM" id="MobiDB-lite"/>
    </source>
</evidence>
<dbReference type="RefSeq" id="XP_009045280.1">
    <property type="nucleotide sequence ID" value="XM_009047032.1"/>
</dbReference>
<accession>V4B0R3</accession>
<feature type="domain" description="UBE2O-like SH3-B" evidence="2">
    <location>
        <begin position="199"/>
        <end position="267"/>
    </location>
</feature>
<dbReference type="Proteomes" id="UP000030746">
    <property type="component" value="Unassembled WGS sequence"/>
</dbReference>
<feature type="compositionally biased region" description="Basic residues" evidence="1">
    <location>
        <begin position="121"/>
        <end position="130"/>
    </location>
</feature>
<name>V4B0R3_LOTGI</name>
<evidence type="ECO:0000259" key="3">
    <source>
        <dbReference type="Pfam" id="PF23044"/>
    </source>
</evidence>
<dbReference type="InterPro" id="IPR057734">
    <property type="entry name" value="UBE2O-like_SH3-C"/>
</dbReference>
<feature type="domain" description="UBE2O-like SH3-C" evidence="3">
    <location>
        <begin position="269"/>
        <end position="329"/>
    </location>
</feature>
<dbReference type="OrthoDB" id="47801at2759"/>
<feature type="region of interest" description="Disordered" evidence="1">
    <location>
        <begin position="64"/>
        <end position="146"/>
    </location>
</feature>
<feature type="compositionally biased region" description="Basic residues" evidence="1">
    <location>
        <begin position="137"/>
        <end position="146"/>
    </location>
</feature>
<organism evidence="4 5">
    <name type="scientific">Lottia gigantea</name>
    <name type="common">Giant owl limpet</name>
    <dbReference type="NCBI Taxonomy" id="225164"/>
    <lineage>
        <taxon>Eukaryota</taxon>
        <taxon>Metazoa</taxon>
        <taxon>Spiralia</taxon>
        <taxon>Lophotrochozoa</taxon>
        <taxon>Mollusca</taxon>
        <taxon>Gastropoda</taxon>
        <taxon>Patellogastropoda</taxon>
        <taxon>Lottioidea</taxon>
        <taxon>Lottiidae</taxon>
        <taxon>Lottia</taxon>
    </lineage>
</organism>
<feature type="compositionally biased region" description="Acidic residues" evidence="1">
    <location>
        <begin position="81"/>
        <end position="106"/>
    </location>
</feature>